<gene>
    <name evidence="3" type="ORF">SEMRO_1010_G230830.1</name>
</gene>
<reference evidence="3" key="1">
    <citation type="submission" date="2020-06" db="EMBL/GenBank/DDBJ databases">
        <authorList>
            <consortium name="Plant Systems Biology data submission"/>
        </authorList>
    </citation>
    <scope>NUCLEOTIDE SEQUENCE</scope>
    <source>
        <strain evidence="3">D6</strain>
    </source>
</reference>
<name>A0A9N8EHF9_9STRA</name>
<accession>A0A9N8EHF9</accession>
<feature type="compositionally biased region" description="Acidic residues" evidence="1">
    <location>
        <begin position="332"/>
        <end position="354"/>
    </location>
</feature>
<dbReference type="AlphaFoldDB" id="A0A9N8EHF9"/>
<evidence type="ECO:0000313" key="3">
    <source>
        <dbReference type="EMBL" id="CAB9519346.1"/>
    </source>
</evidence>
<feature type="region of interest" description="Disordered" evidence="1">
    <location>
        <begin position="325"/>
        <end position="364"/>
    </location>
</feature>
<dbReference type="EMBL" id="CAICTM010001008">
    <property type="protein sequence ID" value="CAB9519346.1"/>
    <property type="molecule type" value="Genomic_DNA"/>
</dbReference>
<organism evidence="3 4">
    <name type="scientific">Seminavis robusta</name>
    <dbReference type="NCBI Taxonomy" id="568900"/>
    <lineage>
        <taxon>Eukaryota</taxon>
        <taxon>Sar</taxon>
        <taxon>Stramenopiles</taxon>
        <taxon>Ochrophyta</taxon>
        <taxon>Bacillariophyta</taxon>
        <taxon>Bacillariophyceae</taxon>
        <taxon>Bacillariophycidae</taxon>
        <taxon>Naviculales</taxon>
        <taxon>Naviculaceae</taxon>
        <taxon>Seminavis</taxon>
    </lineage>
</organism>
<dbReference type="InterPro" id="IPR003582">
    <property type="entry name" value="ShKT_dom"/>
</dbReference>
<dbReference type="PROSITE" id="PS51670">
    <property type="entry name" value="SHKT"/>
    <property type="match status" value="1"/>
</dbReference>
<evidence type="ECO:0000259" key="2">
    <source>
        <dbReference type="PROSITE" id="PS51670"/>
    </source>
</evidence>
<protein>
    <recommendedName>
        <fullName evidence="2">ShKT domain-containing protein</fullName>
    </recommendedName>
</protein>
<evidence type="ECO:0000256" key="1">
    <source>
        <dbReference type="SAM" id="MobiDB-lite"/>
    </source>
</evidence>
<dbReference type="Proteomes" id="UP001153069">
    <property type="component" value="Unassembled WGS sequence"/>
</dbReference>
<sequence>MLKDDEVHVTTKEIELEGKTKVTILEKNETMTIYKTQKVKKVITTETIIEHETVERHLLIAFTTPGRIETILDNDLVFPYPFAALSKQGIWWEDMLQTVKVRYDDPTKLTRFFHIPHRSKLNTPIFVFVKREQTLDDYSKLQTHRRDKFTNWVWDQLKVNVNFINRHSHPVEIWWVHEDQVQRQNTLEADHVAHLTCRLSHTFWVRDARVNQHLTQPQLAKLTKKDLLSENSTMATFNVVKDDPDDQAFTIDIKACFDLDTNCHAWHGCNSNDVADMTHTAIYCRKTCGKCTAADDHAAKLDKQRCKDHQGSCRAWARRGECETNKERTLDSDDFDEDEFAFMEHSDEDSDEEMTGGWSRHDEL</sequence>
<proteinExistence type="predicted"/>
<feature type="domain" description="ShKT" evidence="2">
    <location>
        <begin position="256"/>
        <end position="291"/>
    </location>
</feature>
<comment type="caution">
    <text evidence="3">The sequence shown here is derived from an EMBL/GenBank/DDBJ whole genome shotgun (WGS) entry which is preliminary data.</text>
</comment>
<dbReference type="Pfam" id="PF01549">
    <property type="entry name" value="ShK"/>
    <property type="match status" value="2"/>
</dbReference>
<keyword evidence="4" id="KW-1185">Reference proteome</keyword>
<evidence type="ECO:0000313" key="4">
    <source>
        <dbReference type="Proteomes" id="UP001153069"/>
    </source>
</evidence>